<dbReference type="SUPFAM" id="SSF53850">
    <property type="entry name" value="Periplasmic binding protein-like II"/>
    <property type="match status" value="1"/>
</dbReference>
<dbReference type="Proteomes" id="UP000003835">
    <property type="component" value="Unassembled WGS sequence"/>
</dbReference>
<evidence type="ECO:0000313" key="7">
    <source>
        <dbReference type="Proteomes" id="UP000003835"/>
    </source>
</evidence>
<sequence>MKITRRSIIGLCSGLALLVVASCSSPNEPADTASTDGAAENTADAGEINLYSARHYDTDDALYNNFTEETGIEVNLIEGDADELIERIKSEGENSPADVLITVDVGRLWRAQEEGLLQPVSSETLEAAVPANLRDPQGEWFGLSKRARIIVYNKENVQPEELSTYEALAEPEWKGRVCIRSSENIYNQSLVASKIEGKGEQETENWVKGLVDNFARPPEGNDTAQIKAVAAGQCDVAIVNHYYVARLKKSDAAEDQEVAEQVGVFFPNQSADGTHVNISGGGVVTNAPNQENAVKFLEYLVTPEAQEIFANQANEYPVVTDMEPNPVVADFSDFKESELDVVSYGEKNPEAVKLMDRAGWK</sequence>
<reference evidence="6 7" key="1">
    <citation type="submission" date="2008-07" db="EMBL/GenBank/DDBJ databases">
        <authorList>
            <person name="Tandeau de Marsac N."/>
            <person name="Ferriera S."/>
            <person name="Johnson J."/>
            <person name="Kravitz S."/>
            <person name="Beeson K."/>
            <person name="Sutton G."/>
            <person name="Rogers Y.-H."/>
            <person name="Friedman R."/>
            <person name="Frazier M."/>
            <person name="Venter J.C."/>
        </authorList>
    </citation>
    <scope>NUCLEOTIDE SEQUENCE [LARGE SCALE GENOMIC DNA]</scope>
    <source>
        <strain evidence="6 7">PCC 7420</strain>
    </source>
</reference>
<dbReference type="GO" id="GO:0006826">
    <property type="term" value="P:iron ion transport"/>
    <property type="evidence" value="ECO:0007669"/>
    <property type="project" value="UniProtKB-KW"/>
</dbReference>
<keyword evidence="2" id="KW-0406">Ion transport</keyword>
<feature type="binding site" evidence="4">
    <location>
        <position position="242"/>
    </location>
    <ligand>
        <name>Fe cation</name>
        <dbReference type="ChEBI" id="CHEBI:24875"/>
    </ligand>
</feature>
<dbReference type="PANTHER" id="PTHR30006:SF15">
    <property type="entry name" value="IRON-UTILIZATION PERIPLASMIC PROTEIN"/>
    <property type="match status" value="1"/>
</dbReference>
<dbReference type="eggNOG" id="COG1840">
    <property type="taxonomic scope" value="Bacteria"/>
</dbReference>
<evidence type="ECO:0000256" key="5">
    <source>
        <dbReference type="SAM" id="SignalP"/>
    </source>
</evidence>
<keyword evidence="2" id="KW-0410">Iron transport</keyword>
<evidence type="ECO:0000256" key="4">
    <source>
        <dbReference type="PIRSR" id="PIRSR002825-1"/>
    </source>
</evidence>
<feature type="binding site" evidence="4">
    <location>
        <position position="243"/>
    </location>
    <ligand>
        <name>Fe cation</name>
        <dbReference type="ChEBI" id="CHEBI:24875"/>
    </ligand>
</feature>
<dbReference type="InterPro" id="IPR026045">
    <property type="entry name" value="Ferric-bd"/>
</dbReference>
<keyword evidence="3 5" id="KW-0732">Signal</keyword>
<dbReference type="GO" id="GO:0030288">
    <property type="term" value="C:outer membrane-bounded periplasmic space"/>
    <property type="evidence" value="ECO:0007669"/>
    <property type="project" value="TreeGrafter"/>
</dbReference>
<protein>
    <submittedName>
        <fullName evidence="6">Bacterial extracellular solute-binding protein, putative</fullName>
    </submittedName>
</protein>
<feature type="signal peptide" evidence="5">
    <location>
        <begin position="1"/>
        <end position="21"/>
    </location>
</feature>
<feature type="binding site" evidence="4">
    <location>
        <position position="55"/>
    </location>
    <ligand>
        <name>Fe cation</name>
        <dbReference type="ChEBI" id="CHEBI:24875"/>
    </ligand>
</feature>
<dbReference type="PROSITE" id="PS51257">
    <property type="entry name" value="PROKAR_LIPOPROTEIN"/>
    <property type="match status" value="1"/>
</dbReference>
<proteinExistence type="inferred from homology"/>
<comment type="similarity">
    <text evidence="1">Belongs to the bacterial solute-binding protein 1 family.</text>
</comment>
<dbReference type="EMBL" id="DS989865">
    <property type="protein sequence ID" value="EDX72306.1"/>
    <property type="molecule type" value="Genomic_DNA"/>
</dbReference>
<dbReference type="Pfam" id="PF13416">
    <property type="entry name" value="SBP_bac_8"/>
    <property type="match status" value="1"/>
</dbReference>
<feature type="chain" id="PRO_5002827681" evidence="5">
    <location>
        <begin position="22"/>
        <end position="361"/>
    </location>
</feature>
<keyword evidence="4" id="KW-0408">Iron</keyword>
<keyword evidence="7" id="KW-1185">Reference proteome</keyword>
<dbReference type="GO" id="GO:0046872">
    <property type="term" value="F:metal ion binding"/>
    <property type="evidence" value="ECO:0007669"/>
    <property type="project" value="UniProtKB-KW"/>
</dbReference>
<keyword evidence="2" id="KW-0813">Transport</keyword>
<evidence type="ECO:0000256" key="3">
    <source>
        <dbReference type="ARBA" id="ARBA00022729"/>
    </source>
</evidence>
<keyword evidence="4" id="KW-0479">Metal-binding</keyword>
<dbReference type="AlphaFoldDB" id="B4W0D4"/>
<dbReference type="PANTHER" id="PTHR30006">
    <property type="entry name" value="THIAMINE-BINDING PERIPLASMIC PROTEIN-RELATED"/>
    <property type="match status" value="1"/>
</dbReference>
<gene>
    <name evidence="6" type="ORF">MC7420_975</name>
</gene>
<dbReference type="STRING" id="118168.MC7420_975"/>
<evidence type="ECO:0000313" key="6">
    <source>
        <dbReference type="EMBL" id="EDX72306.1"/>
    </source>
</evidence>
<dbReference type="PIRSF" id="PIRSF002825">
    <property type="entry name" value="CfbpA"/>
    <property type="match status" value="1"/>
</dbReference>
<evidence type="ECO:0000256" key="2">
    <source>
        <dbReference type="ARBA" id="ARBA00022496"/>
    </source>
</evidence>
<dbReference type="HOGENOM" id="CLU_026974_2_1_3"/>
<dbReference type="RefSeq" id="WP_006104583.1">
    <property type="nucleotide sequence ID" value="NZ_DS989865.1"/>
</dbReference>
<dbReference type="OrthoDB" id="9769319at2"/>
<dbReference type="CDD" id="cd13542">
    <property type="entry name" value="PBP2_FutA1_ilke"/>
    <property type="match status" value="1"/>
</dbReference>
<organism evidence="6 7">
    <name type="scientific">Coleofasciculus chthonoplastes PCC 7420</name>
    <dbReference type="NCBI Taxonomy" id="118168"/>
    <lineage>
        <taxon>Bacteria</taxon>
        <taxon>Bacillati</taxon>
        <taxon>Cyanobacteriota</taxon>
        <taxon>Cyanophyceae</taxon>
        <taxon>Coleofasciculales</taxon>
        <taxon>Coleofasciculaceae</taxon>
        <taxon>Coleofasciculus</taxon>
    </lineage>
</organism>
<name>B4W0D4_9CYAN</name>
<dbReference type="Gene3D" id="3.40.190.10">
    <property type="entry name" value="Periplasmic binding protein-like II"/>
    <property type="match status" value="2"/>
</dbReference>
<dbReference type="InterPro" id="IPR006059">
    <property type="entry name" value="SBP"/>
</dbReference>
<accession>B4W0D4</accession>
<evidence type="ECO:0000256" key="1">
    <source>
        <dbReference type="ARBA" id="ARBA00008520"/>
    </source>
</evidence>